<evidence type="ECO:0000256" key="10">
    <source>
        <dbReference type="ARBA" id="ARBA00022958"/>
    </source>
</evidence>
<comment type="activity regulation">
    <text evidence="12">Activated by a monovalent cation that binds near, but not in, the active site. The most likely occupant of the site in vivo is potassium. Ion binding induces a conformational change that may alter substrate affinity.</text>
</comment>
<dbReference type="InterPro" id="IPR002139">
    <property type="entry name" value="Ribo/fructo_kinase"/>
</dbReference>
<dbReference type="Gene3D" id="3.40.1190.20">
    <property type="match status" value="1"/>
</dbReference>
<feature type="binding site" evidence="12">
    <location>
        <position position="231"/>
    </location>
    <ligand>
        <name>substrate</name>
    </ligand>
</feature>
<evidence type="ECO:0000256" key="3">
    <source>
        <dbReference type="ARBA" id="ARBA00016943"/>
    </source>
</evidence>
<feature type="binding site" evidence="12">
    <location>
        <position position="178"/>
    </location>
    <ligand>
        <name>ATP</name>
        <dbReference type="ChEBI" id="CHEBI:30616"/>
    </ligand>
</feature>
<dbReference type="Pfam" id="PF00294">
    <property type="entry name" value="PfkB"/>
    <property type="match status" value="1"/>
</dbReference>
<dbReference type="InterPro" id="IPR029056">
    <property type="entry name" value="Ribokinase-like"/>
</dbReference>
<dbReference type="EC" id="2.7.1.15" evidence="2 12"/>
<sequence>MTSRARLAVVGSLNVDIVATAARLPQPGETIGDGVLRREPGGKGANQAAAAARLGARTRMLGCVGNDGDGDLLIGALESAGVDAAGVTKVDAPTGTAVIMVDAAGENSIVVCPGANAEVDAAALAIIDDEAVLLQLEVPFDVVRRVVASTPGFVAVNAAPAHPLPDDLVERVDLFVVNESEYALMPELARARLVAVTLGAEGAELREHGTVIARASGVAPAAVRSTVGAGDAFTAAIVVAMLSEETPAAALEIACRVGSAAVEHLSAQPPFGRLDDYRPETPGLAVDRS</sequence>
<keyword evidence="8 12" id="KW-0067">ATP-binding</keyword>
<feature type="binding site" evidence="12">
    <location>
        <position position="261"/>
    </location>
    <ligand>
        <name>K(+)</name>
        <dbReference type="ChEBI" id="CHEBI:29103"/>
    </ligand>
</feature>
<dbReference type="PANTHER" id="PTHR10584">
    <property type="entry name" value="SUGAR KINASE"/>
    <property type="match status" value="1"/>
</dbReference>
<feature type="binding site" evidence="12">
    <location>
        <position position="264"/>
    </location>
    <ligand>
        <name>K(+)</name>
        <dbReference type="ChEBI" id="CHEBI:29103"/>
    </ligand>
</feature>
<dbReference type="InterPro" id="IPR002173">
    <property type="entry name" value="Carboh/pur_kinase_PfkB_CS"/>
</dbReference>
<comment type="similarity">
    <text evidence="12">Belongs to the carbohydrate kinase PfkB family. Ribokinase subfamily.</text>
</comment>
<keyword evidence="5 12" id="KW-0479">Metal-binding</keyword>
<dbReference type="PRINTS" id="PR00990">
    <property type="entry name" value="RIBOKINASE"/>
</dbReference>
<evidence type="ECO:0000256" key="11">
    <source>
        <dbReference type="ARBA" id="ARBA00023277"/>
    </source>
</evidence>
<dbReference type="SUPFAM" id="SSF53613">
    <property type="entry name" value="Ribokinase-like"/>
    <property type="match status" value="1"/>
</dbReference>
<comment type="function">
    <text evidence="12">Catalyzes the phosphorylation of ribose at O-5 in a reaction requiring ATP and magnesium. The resulting D-ribose-5-phosphate can then be used either for sythesis of nucleotides, histidine, and tryptophan, or as a component of the pentose phosphate pathway.</text>
</comment>
<evidence type="ECO:0000259" key="13">
    <source>
        <dbReference type="Pfam" id="PF00294"/>
    </source>
</evidence>
<feature type="domain" description="Carbohydrate kinase PfkB" evidence="13">
    <location>
        <begin position="6"/>
        <end position="269"/>
    </location>
</feature>
<keyword evidence="12" id="KW-0963">Cytoplasm</keyword>
<dbReference type="HAMAP" id="MF_01987">
    <property type="entry name" value="Ribokinase"/>
    <property type="match status" value="1"/>
</dbReference>
<evidence type="ECO:0000256" key="1">
    <source>
        <dbReference type="ARBA" id="ARBA00005380"/>
    </source>
</evidence>
<feature type="binding site" evidence="12">
    <location>
        <begin position="14"/>
        <end position="16"/>
    </location>
    <ligand>
        <name>substrate</name>
    </ligand>
</feature>
<evidence type="ECO:0000256" key="5">
    <source>
        <dbReference type="ARBA" id="ARBA00022723"/>
    </source>
</evidence>
<evidence type="ECO:0000313" key="14">
    <source>
        <dbReference type="EMBL" id="QKJ18565.1"/>
    </source>
</evidence>
<comment type="caution">
    <text evidence="12">Lacks conserved residue(s) required for the propagation of feature annotation.</text>
</comment>
<feature type="binding site" evidence="12">
    <location>
        <begin position="230"/>
        <end position="231"/>
    </location>
    <ligand>
        <name>ATP</name>
        <dbReference type="ChEBI" id="CHEBI:30616"/>
    </ligand>
</feature>
<evidence type="ECO:0000256" key="2">
    <source>
        <dbReference type="ARBA" id="ARBA00012035"/>
    </source>
</evidence>
<dbReference type="GO" id="GO:0005524">
    <property type="term" value="F:ATP binding"/>
    <property type="evidence" value="ECO:0007669"/>
    <property type="project" value="UniProtKB-UniRule"/>
</dbReference>
<dbReference type="RefSeq" id="WP_172989006.1">
    <property type="nucleotide sequence ID" value="NZ_CP054038.1"/>
</dbReference>
<dbReference type="Proteomes" id="UP000502498">
    <property type="component" value="Chromosome"/>
</dbReference>
<keyword evidence="7 12" id="KW-0418">Kinase</keyword>
<feature type="binding site" evidence="12">
    <location>
        <begin position="42"/>
        <end position="46"/>
    </location>
    <ligand>
        <name>substrate</name>
    </ligand>
</feature>
<dbReference type="EMBL" id="CP054038">
    <property type="protein sequence ID" value="QKJ18565.1"/>
    <property type="molecule type" value="Genomic_DNA"/>
</dbReference>
<keyword evidence="11 12" id="KW-0119">Carbohydrate metabolism</keyword>
<protein>
    <recommendedName>
        <fullName evidence="3 12">Ribokinase</fullName>
        <shortName evidence="12">RK</shortName>
        <ecNumber evidence="2 12">2.7.1.15</ecNumber>
    </recommendedName>
</protein>
<evidence type="ECO:0000256" key="8">
    <source>
        <dbReference type="ARBA" id="ARBA00022840"/>
    </source>
</evidence>
<feature type="binding site" evidence="12">
    <location>
        <begin position="197"/>
        <end position="202"/>
    </location>
    <ligand>
        <name>ATP</name>
        <dbReference type="ChEBI" id="CHEBI:30616"/>
    </ligand>
</feature>
<dbReference type="GO" id="GO:0046872">
    <property type="term" value="F:metal ion binding"/>
    <property type="evidence" value="ECO:0007669"/>
    <property type="project" value="UniProtKB-KW"/>
</dbReference>
<dbReference type="InterPro" id="IPR011611">
    <property type="entry name" value="PfkB_dom"/>
</dbReference>
<comment type="subcellular location">
    <subcellularLocation>
        <location evidence="12">Cytoplasm</location>
    </subcellularLocation>
</comment>
<dbReference type="GO" id="GO:0004747">
    <property type="term" value="F:ribokinase activity"/>
    <property type="evidence" value="ECO:0007669"/>
    <property type="project" value="UniProtKB-UniRule"/>
</dbReference>
<dbReference type="CDD" id="cd01174">
    <property type="entry name" value="ribokinase"/>
    <property type="match status" value="1"/>
</dbReference>
<dbReference type="InterPro" id="IPR011877">
    <property type="entry name" value="Ribokinase"/>
</dbReference>
<keyword evidence="10 12" id="KW-0630">Potassium</keyword>
<feature type="active site" description="Proton acceptor" evidence="12">
    <location>
        <position position="231"/>
    </location>
</feature>
<comment type="pathway">
    <text evidence="12">Carbohydrate metabolism; D-ribose degradation; D-ribose 5-phosphate from beta-D-ribopyranose: step 2/2.</text>
</comment>
<keyword evidence="6 12" id="KW-0547">Nucleotide-binding</keyword>
<evidence type="ECO:0000256" key="6">
    <source>
        <dbReference type="ARBA" id="ARBA00022741"/>
    </source>
</evidence>
<evidence type="ECO:0000256" key="9">
    <source>
        <dbReference type="ARBA" id="ARBA00022842"/>
    </source>
</evidence>
<dbReference type="GO" id="GO:0019303">
    <property type="term" value="P:D-ribose catabolic process"/>
    <property type="evidence" value="ECO:0007669"/>
    <property type="project" value="UniProtKB-UniRule"/>
</dbReference>
<accession>A0A7D4U3D9</accession>
<dbReference type="GO" id="GO:0005829">
    <property type="term" value="C:cytosol"/>
    <property type="evidence" value="ECO:0007669"/>
    <property type="project" value="TreeGrafter"/>
</dbReference>
<comment type="cofactor">
    <cofactor evidence="12">
        <name>Mg(2+)</name>
        <dbReference type="ChEBI" id="CHEBI:18420"/>
    </cofactor>
    <text evidence="12">Requires a divalent cation, most likely magnesium in vivo, as an electrophilic catalyst to aid phosphoryl group transfer. It is the chelate of the metal and the nucleotide that is the actual substrate.</text>
</comment>
<comment type="subunit">
    <text evidence="12">Homodimer.</text>
</comment>
<keyword evidence="9 12" id="KW-0460">Magnesium</keyword>
<feature type="binding site" evidence="12">
    <location>
        <position position="227"/>
    </location>
    <ligand>
        <name>K(+)</name>
        <dbReference type="ChEBI" id="CHEBI:29103"/>
    </ligand>
</feature>
<comment type="similarity">
    <text evidence="1">Belongs to the carbohydrate kinase pfkB family.</text>
</comment>
<dbReference type="PROSITE" id="PS00584">
    <property type="entry name" value="PFKB_KINASES_2"/>
    <property type="match status" value="1"/>
</dbReference>
<comment type="catalytic activity">
    <reaction evidence="12">
        <text>D-ribose + ATP = D-ribose 5-phosphate + ADP + H(+)</text>
        <dbReference type="Rhea" id="RHEA:13697"/>
        <dbReference type="ChEBI" id="CHEBI:15378"/>
        <dbReference type="ChEBI" id="CHEBI:30616"/>
        <dbReference type="ChEBI" id="CHEBI:47013"/>
        <dbReference type="ChEBI" id="CHEBI:78346"/>
        <dbReference type="ChEBI" id="CHEBI:456216"/>
        <dbReference type="EC" id="2.7.1.15"/>
    </reaction>
</comment>
<dbReference type="PANTHER" id="PTHR10584:SF166">
    <property type="entry name" value="RIBOKINASE"/>
    <property type="match status" value="1"/>
</dbReference>
<proteinExistence type="inferred from homology"/>
<evidence type="ECO:0000256" key="7">
    <source>
        <dbReference type="ARBA" id="ARBA00022777"/>
    </source>
</evidence>
<evidence type="ECO:0000256" key="12">
    <source>
        <dbReference type="HAMAP-Rule" id="MF_01987"/>
    </source>
</evidence>
<evidence type="ECO:0000256" key="4">
    <source>
        <dbReference type="ARBA" id="ARBA00022679"/>
    </source>
</evidence>
<feature type="binding site" evidence="12">
    <location>
        <position position="137"/>
    </location>
    <ligand>
        <name>substrate</name>
    </ligand>
</feature>
<reference evidence="14 15" key="1">
    <citation type="submission" date="2020-05" db="EMBL/GenBank/DDBJ databases">
        <title>Strain PA2F3 complete genome.</title>
        <authorList>
            <person name="Kim Y.-S."/>
            <person name="Kim S.-J."/>
            <person name="Jung H.-k."/>
            <person name="Kim S.-E."/>
            <person name="Kim K.-H."/>
        </authorList>
    </citation>
    <scope>NUCLEOTIDE SEQUENCE [LARGE SCALE GENOMIC DNA]</scope>
    <source>
        <strain evidence="14 15">PA2F3</strain>
    </source>
</reference>
<name>A0A7D4U3D9_9MICO</name>
<evidence type="ECO:0000313" key="15">
    <source>
        <dbReference type="Proteomes" id="UP000502498"/>
    </source>
</evidence>
<organism evidence="14 15">
    <name type="scientific">Microbacterium hominis</name>
    <dbReference type="NCBI Taxonomy" id="162426"/>
    <lineage>
        <taxon>Bacteria</taxon>
        <taxon>Bacillati</taxon>
        <taxon>Actinomycetota</taxon>
        <taxon>Actinomycetes</taxon>
        <taxon>Micrococcales</taxon>
        <taxon>Microbacteriaceae</taxon>
        <taxon>Microbacterium</taxon>
    </lineage>
</organism>
<dbReference type="AlphaFoldDB" id="A0A7D4U3D9"/>
<keyword evidence="4 12" id="KW-0808">Transferase</keyword>
<dbReference type="UniPathway" id="UPA00916">
    <property type="reaction ID" value="UER00889"/>
</dbReference>
<gene>
    <name evidence="12" type="primary">rbsK</name>
    <name evidence="14" type="ORF">HQM25_03640</name>
</gene>